<dbReference type="OrthoDB" id="7762401at2759"/>
<evidence type="ECO:0000313" key="2">
    <source>
        <dbReference type="Proteomes" id="UP000268350"/>
    </source>
</evidence>
<organism evidence="1 2">
    <name type="scientific">Drosophila guanche</name>
    <name type="common">Fruit fly</name>
    <dbReference type="NCBI Taxonomy" id="7266"/>
    <lineage>
        <taxon>Eukaryota</taxon>
        <taxon>Metazoa</taxon>
        <taxon>Ecdysozoa</taxon>
        <taxon>Arthropoda</taxon>
        <taxon>Hexapoda</taxon>
        <taxon>Insecta</taxon>
        <taxon>Pterygota</taxon>
        <taxon>Neoptera</taxon>
        <taxon>Endopterygota</taxon>
        <taxon>Diptera</taxon>
        <taxon>Brachycera</taxon>
        <taxon>Muscomorpha</taxon>
        <taxon>Ephydroidea</taxon>
        <taxon>Drosophilidae</taxon>
        <taxon>Drosophila</taxon>
        <taxon>Sophophora</taxon>
    </lineage>
</organism>
<dbReference type="Pfam" id="PF16039">
    <property type="entry name" value="DUF4791"/>
    <property type="match status" value="1"/>
</dbReference>
<reference evidence="2" key="1">
    <citation type="submission" date="2018-01" db="EMBL/GenBank/DDBJ databases">
        <authorList>
            <person name="Alioto T."/>
            <person name="Alioto T."/>
        </authorList>
    </citation>
    <scope>NUCLEOTIDE SEQUENCE [LARGE SCALE GENOMIC DNA]</scope>
</reference>
<proteinExistence type="predicted"/>
<dbReference type="EMBL" id="OUUW01000007">
    <property type="protein sequence ID" value="SPP83612.1"/>
    <property type="molecule type" value="Genomic_DNA"/>
</dbReference>
<protein>
    <submittedName>
        <fullName evidence="1">Uncharacterized protein</fullName>
    </submittedName>
</protein>
<dbReference type="STRING" id="7266.A0A3B0JT84"/>
<gene>
    <name evidence="1" type="ORF">DGUA_6G018501</name>
</gene>
<keyword evidence="2" id="KW-1185">Reference proteome</keyword>
<dbReference type="Proteomes" id="UP000268350">
    <property type="component" value="Unassembled WGS sequence"/>
</dbReference>
<evidence type="ECO:0000313" key="1">
    <source>
        <dbReference type="EMBL" id="SPP83612.1"/>
    </source>
</evidence>
<dbReference type="InterPro" id="IPR032007">
    <property type="entry name" value="DUF4791"/>
</dbReference>
<dbReference type="AlphaFoldDB" id="A0A3B0JT84"/>
<sequence>MTNIEIYLKSDLSKVAMVHYLCLVPLIYDVVGRIGDDYDPCTDKLKDLALFANMISTGYLALHEGNEQYYGLLAVAIIARLGRSVVDSLVDCAGYHVTTLGPAGILVMMTYTLTGT</sequence>
<name>A0A3B0JT84_DROGU</name>
<accession>A0A3B0JT84</accession>